<feature type="transmembrane region" description="Helical" evidence="8">
    <location>
        <begin position="341"/>
        <end position="364"/>
    </location>
</feature>
<dbReference type="EMBL" id="CAUYUE010000009">
    <property type="protein sequence ID" value="CAK0783711.1"/>
    <property type="molecule type" value="Genomic_DNA"/>
</dbReference>
<evidence type="ECO:0000313" key="10">
    <source>
        <dbReference type="EMBL" id="CAK0783711.1"/>
    </source>
</evidence>
<feature type="transmembrane region" description="Helical" evidence="8">
    <location>
        <begin position="686"/>
        <end position="708"/>
    </location>
</feature>
<sequence>MSENSTAPDDFNPLEGAVHHPVLRHLSDSFSPLQAGLDAEQAGHARRQSRGGSTDRKVDSEGSVAYPKLQGTASRLSDRPDSAQQQRESQTGSRRTSRHSDHAAYPSVTEGQKSRRTTAEQQARQPAPPQHAPDPSEGRRPRRSTAEQQAAQPQHVPYPSVSLPADQHRRSSRPSGAGDQPSAGPGECRESRRTTADGRPNQSGDAGSGRVSNFGQGAVHQQWPGADASVAVSHPGAPRMSTGAPGNAPQQQQWPGVEESSPSEEEWRAQKGPTYKAYAFNDAEVAQQLGKAGGQGMLGYRFYRKTTINWYAWFLYLFYMGSLGYYLYVRITKTLNLGPTFMWYGIVLLVVEIMGATTVLVYGLHLLYNPVMEDFTEDPNCPGKPLVKLPYHIRVLIPCYKEDLEIVQKTILAARTAILPENVARTIYLCDDGKDPEKRAWVGSLGADVVYVSGRFRKATEMNGKSGNLNNVARQLYPAVVPVPGSEIICIFDADQVAKPEFFLRTLPLFDSGDDVGMVLSPQCFHNLDYHTDIFNHSNRQFWEYMQPGYDAWGFISCTGTNFLMRAKAFMEVGGSPTYTLTEDFALGMELKKYGWQCRYVQEYLAVGEAPDQIRNCFQQRSRWTKGHFQIILNPRRSPLFQWKLRLFDRLMYCSGCWSYTVGAITTPVFIAIPFLTIWIGVFPVVISQAFAVALTIYTVATQLLLYYVRTPKHLEALWFANIANSILWWAFVKAWWRALITRIFCCCSKMSFKATAKGKGRLQNSSAGDIWLHCVALILLTSTIAIGIWQLVAGAKVRSPLLISVLWAVYTNIPPFLLVSYAAVGGPGVVMRILCFFCGIISFCSSLAAVGFIWAIPSFNSKEFSGGLVSQEDIGVLFRFVHSVGGQSPKS</sequence>
<keyword evidence="2" id="KW-0328">Glycosyltransferase</keyword>
<feature type="region of interest" description="Disordered" evidence="7">
    <location>
        <begin position="229"/>
        <end position="268"/>
    </location>
</feature>
<feature type="region of interest" description="Disordered" evidence="7">
    <location>
        <begin position="33"/>
        <end position="216"/>
    </location>
</feature>
<gene>
    <name evidence="10" type="ORF">CVIRNUC_006910</name>
</gene>
<evidence type="ECO:0000256" key="4">
    <source>
        <dbReference type="ARBA" id="ARBA00022692"/>
    </source>
</evidence>
<evidence type="ECO:0000256" key="1">
    <source>
        <dbReference type="ARBA" id="ARBA00004141"/>
    </source>
</evidence>
<dbReference type="Gene3D" id="3.90.550.10">
    <property type="entry name" value="Spore Coat Polysaccharide Biosynthesis Protein SpsA, Chain A"/>
    <property type="match status" value="1"/>
</dbReference>
<feature type="transmembrane region" description="Helical" evidence="8">
    <location>
        <begin position="715"/>
        <end position="733"/>
    </location>
</feature>
<dbReference type="Pfam" id="PF13632">
    <property type="entry name" value="Glyco_trans_2_3"/>
    <property type="match status" value="1"/>
</dbReference>
<evidence type="ECO:0000256" key="3">
    <source>
        <dbReference type="ARBA" id="ARBA00022679"/>
    </source>
</evidence>
<dbReference type="PANTHER" id="PTHR43867:SF2">
    <property type="entry name" value="CELLULOSE SYNTHASE CATALYTIC SUBUNIT A [UDP-FORMING]"/>
    <property type="match status" value="1"/>
</dbReference>
<feature type="transmembrane region" description="Helical" evidence="8">
    <location>
        <begin position="771"/>
        <end position="790"/>
    </location>
</feature>
<keyword evidence="4 8" id="KW-0812">Transmembrane</keyword>
<reference evidence="10 11" key="1">
    <citation type="submission" date="2023-10" db="EMBL/GenBank/DDBJ databases">
        <authorList>
            <person name="Maclean D."/>
            <person name="Macfadyen A."/>
        </authorList>
    </citation>
    <scope>NUCLEOTIDE SEQUENCE [LARGE SCALE GENOMIC DNA]</scope>
</reference>
<dbReference type="SUPFAM" id="SSF53448">
    <property type="entry name" value="Nucleotide-diphospho-sugar transferases"/>
    <property type="match status" value="1"/>
</dbReference>
<evidence type="ECO:0000256" key="2">
    <source>
        <dbReference type="ARBA" id="ARBA00022676"/>
    </source>
</evidence>
<feature type="compositionally biased region" description="Polar residues" evidence="7">
    <location>
        <begin position="82"/>
        <end position="94"/>
    </location>
</feature>
<feature type="transmembrane region" description="Helical" evidence="8">
    <location>
        <begin position="830"/>
        <end position="857"/>
    </location>
</feature>
<keyword evidence="6 8" id="KW-0472">Membrane</keyword>
<feature type="transmembrane region" description="Helical" evidence="8">
    <location>
        <begin position="310"/>
        <end position="329"/>
    </location>
</feature>
<comment type="subcellular location">
    <subcellularLocation>
        <location evidence="1">Membrane</location>
        <topology evidence="1">Multi-pass membrane protein</topology>
    </subcellularLocation>
</comment>
<evidence type="ECO:0000256" key="7">
    <source>
        <dbReference type="SAM" id="MobiDB-lite"/>
    </source>
</evidence>
<dbReference type="Proteomes" id="UP001314263">
    <property type="component" value="Unassembled WGS sequence"/>
</dbReference>
<feature type="compositionally biased region" description="Basic and acidic residues" evidence="7">
    <location>
        <begin position="187"/>
        <end position="196"/>
    </location>
</feature>
<dbReference type="PANTHER" id="PTHR43867">
    <property type="entry name" value="CELLULOSE SYNTHASE CATALYTIC SUBUNIT A [UDP-FORMING]"/>
    <property type="match status" value="1"/>
</dbReference>
<evidence type="ECO:0000313" key="11">
    <source>
        <dbReference type="Proteomes" id="UP001314263"/>
    </source>
</evidence>
<keyword evidence="11" id="KW-1185">Reference proteome</keyword>
<dbReference type="AlphaFoldDB" id="A0AAV1IAF2"/>
<dbReference type="InterPro" id="IPR050321">
    <property type="entry name" value="Glycosyltr_2/OpgH_subfam"/>
</dbReference>
<feature type="domain" description="Glycosyltransferase 2-like" evidence="9">
    <location>
        <begin position="488"/>
        <end position="698"/>
    </location>
</feature>
<feature type="transmembrane region" description="Helical" evidence="8">
    <location>
        <begin position="651"/>
        <end position="680"/>
    </location>
</feature>
<comment type="caution">
    <text evidence="10">The sequence shown here is derived from an EMBL/GenBank/DDBJ whole genome shotgun (WGS) entry which is preliminary data.</text>
</comment>
<dbReference type="GO" id="GO:0016757">
    <property type="term" value="F:glycosyltransferase activity"/>
    <property type="evidence" value="ECO:0007669"/>
    <property type="project" value="UniProtKB-KW"/>
</dbReference>
<evidence type="ECO:0000256" key="6">
    <source>
        <dbReference type="ARBA" id="ARBA00023136"/>
    </source>
</evidence>
<evidence type="ECO:0000256" key="8">
    <source>
        <dbReference type="SAM" id="Phobius"/>
    </source>
</evidence>
<keyword evidence="5 8" id="KW-1133">Transmembrane helix</keyword>
<evidence type="ECO:0000256" key="5">
    <source>
        <dbReference type="ARBA" id="ARBA00022989"/>
    </source>
</evidence>
<dbReference type="InterPro" id="IPR001173">
    <property type="entry name" value="Glyco_trans_2-like"/>
</dbReference>
<keyword evidence="3" id="KW-0808">Transferase</keyword>
<accession>A0AAV1IAF2</accession>
<organism evidence="10 11">
    <name type="scientific">Coccomyxa viridis</name>
    <dbReference type="NCBI Taxonomy" id="1274662"/>
    <lineage>
        <taxon>Eukaryota</taxon>
        <taxon>Viridiplantae</taxon>
        <taxon>Chlorophyta</taxon>
        <taxon>core chlorophytes</taxon>
        <taxon>Trebouxiophyceae</taxon>
        <taxon>Trebouxiophyceae incertae sedis</taxon>
        <taxon>Coccomyxaceae</taxon>
        <taxon>Coccomyxa</taxon>
    </lineage>
</organism>
<dbReference type="InterPro" id="IPR029044">
    <property type="entry name" value="Nucleotide-diphossugar_trans"/>
</dbReference>
<feature type="compositionally biased region" description="Polar residues" evidence="7">
    <location>
        <begin position="200"/>
        <end position="215"/>
    </location>
</feature>
<protein>
    <recommendedName>
        <fullName evidence="9">Glycosyltransferase 2-like domain-containing protein</fullName>
    </recommendedName>
</protein>
<name>A0AAV1IAF2_9CHLO</name>
<dbReference type="GO" id="GO:0016020">
    <property type="term" value="C:membrane"/>
    <property type="evidence" value="ECO:0007669"/>
    <property type="project" value="UniProtKB-SubCell"/>
</dbReference>
<proteinExistence type="predicted"/>
<feature type="transmembrane region" description="Helical" evidence="8">
    <location>
        <begin position="802"/>
        <end position="824"/>
    </location>
</feature>
<evidence type="ECO:0000259" key="9">
    <source>
        <dbReference type="Pfam" id="PF13632"/>
    </source>
</evidence>